<dbReference type="CDD" id="cd19821">
    <property type="entry name" value="Bbox1_BBX-like"/>
    <property type="match status" value="2"/>
</dbReference>
<dbReference type="AlphaFoldDB" id="A0ABD1X948"/>
<dbReference type="PROSITE" id="PS50119">
    <property type="entry name" value="ZF_BBOX"/>
    <property type="match status" value="2"/>
</dbReference>
<keyword evidence="4 9" id="KW-0863">Zinc-finger</keyword>
<sequence>MPCHKDFLFLFPFLLPTKEKKKAKLRVKIECDVCEKDEASLFCLADEAVLCATCDNRVHHANKLVEKHQCFSLFQPSPKQFHLCDICQEKRAFLFCQQDRAILCRGCDIPIHKANEHTQKHNGFILTGVKLSATSSSSSTSAEYVSDSVPNMKSHTSLNKPISVSETSTKPPPFIAKTTTSMIESTAAADDQ</sequence>
<dbReference type="EMBL" id="JBFOLJ010000001">
    <property type="protein sequence ID" value="KAL2557418.1"/>
    <property type="molecule type" value="Genomic_DNA"/>
</dbReference>
<accession>A0ABD1X948</accession>
<keyword evidence="2" id="KW-0479">Metal-binding</keyword>
<evidence type="ECO:0000259" key="11">
    <source>
        <dbReference type="PROSITE" id="PS50119"/>
    </source>
</evidence>
<comment type="subcellular location">
    <subcellularLocation>
        <location evidence="1">Nucleus</location>
    </subcellularLocation>
</comment>
<evidence type="ECO:0000256" key="2">
    <source>
        <dbReference type="ARBA" id="ARBA00022723"/>
    </source>
</evidence>
<evidence type="ECO:0000256" key="10">
    <source>
        <dbReference type="SAM" id="MobiDB-lite"/>
    </source>
</evidence>
<feature type="compositionally biased region" description="Polar residues" evidence="10">
    <location>
        <begin position="153"/>
        <end position="169"/>
    </location>
</feature>
<evidence type="ECO:0000256" key="8">
    <source>
        <dbReference type="ARBA" id="ARBA00023242"/>
    </source>
</evidence>
<keyword evidence="8" id="KW-0539">Nucleus</keyword>
<evidence type="ECO:0000256" key="9">
    <source>
        <dbReference type="PROSITE-ProRule" id="PRU00024"/>
    </source>
</evidence>
<dbReference type="PANTHER" id="PTHR31832">
    <property type="entry name" value="B-BOX ZINC FINGER PROTEIN 22"/>
    <property type="match status" value="1"/>
</dbReference>
<dbReference type="InterPro" id="IPR049808">
    <property type="entry name" value="CONSTANS-like_Bbox1"/>
</dbReference>
<evidence type="ECO:0000313" key="13">
    <source>
        <dbReference type="Proteomes" id="UP001604277"/>
    </source>
</evidence>
<proteinExistence type="predicted"/>
<keyword evidence="3" id="KW-0677">Repeat</keyword>
<feature type="domain" description="B box-type" evidence="11">
    <location>
        <begin position="26"/>
        <end position="73"/>
    </location>
</feature>
<dbReference type="InterPro" id="IPR051979">
    <property type="entry name" value="B-box_zinc_finger"/>
</dbReference>
<keyword evidence="5" id="KW-0862">Zinc</keyword>
<feature type="region of interest" description="Disordered" evidence="10">
    <location>
        <begin position="153"/>
        <end position="176"/>
    </location>
</feature>
<evidence type="ECO:0000256" key="1">
    <source>
        <dbReference type="ARBA" id="ARBA00004123"/>
    </source>
</evidence>
<organism evidence="12 13">
    <name type="scientific">Forsythia ovata</name>
    <dbReference type="NCBI Taxonomy" id="205694"/>
    <lineage>
        <taxon>Eukaryota</taxon>
        <taxon>Viridiplantae</taxon>
        <taxon>Streptophyta</taxon>
        <taxon>Embryophyta</taxon>
        <taxon>Tracheophyta</taxon>
        <taxon>Spermatophyta</taxon>
        <taxon>Magnoliopsida</taxon>
        <taxon>eudicotyledons</taxon>
        <taxon>Gunneridae</taxon>
        <taxon>Pentapetalae</taxon>
        <taxon>asterids</taxon>
        <taxon>lamiids</taxon>
        <taxon>Lamiales</taxon>
        <taxon>Oleaceae</taxon>
        <taxon>Forsythieae</taxon>
        <taxon>Forsythia</taxon>
    </lineage>
</organism>
<evidence type="ECO:0000256" key="5">
    <source>
        <dbReference type="ARBA" id="ARBA00022833"/>
    </source>
</evidence>
<dbReference type="SMART" id="SM00336">
    <property type="entry name" value="BBOX"/>
    <property type="match status" value="2"/>
</dbReference>
<dbReference type="Pfam" id="PF00643">
    <property type="entry name" value="zf-B_box"/>
    <property type="match status" value="2"/>
</dbReference>
<evidence type="ECO:0000256" key="4">
    <source>
        <dbReference type="ARBA" id="ARBA00022771"/>
    </source>
</evidence>
<evidence type="ECO:0000313" key="12">
    <source>
        <dbReference type="EMBL" id="KAL2557418.1"/>
    </source>
</evidence>
<feature type="domain" description="B box-type" evidence="11">
    <location>
        <begin position="79"/>
        <end position="126"/>
    </location>
</feature>
<protein>
    <submittedName>
        <fullName evidence="12">B-box zinc finger protein 21</fullName>
    </submittedName>
</protein>
<dbReference type="Proteomes" id="UP001604277">
    <property type="component" value="Unassembled WGS sequence"/>
</dbReference>
<gene>
    <name evidence="12" type="ORF">Fot_02157</name>
</gene>
<keyword evidence="13" id="KW-1185">Reference proteome</keyword>
<evidence type="ECO:0000256" key="3">
    <source>
        <dbReference type="ARBA" id="ARBA00022737"/>
    </source>
</evidence>
<comment type="caution">
    <text evidence="12">The sequence shown here is derived from an EMBL/GenBank/DDBJ whole genome shotgun (WGS) entry which is preliminary data.</text>
</comment>
<evidence type="ECO:0000256" key="6">
    <source>
        <dbReference type="ARBA" id="ARBA00023015"/>
    </source>
</evidence>
<reference evidence="13" key="1">
    <citation type="submission" date="2024-07" db="EMBL/GenBank/DDBJ databases">
        <title>Two chromosome-level genome assemblies of Korean endemic species Abeliophyllum distichum and Forsythia ovata (Oleaceae).</title>
        <authorList>
            <person name="Jang H."/>
        </authorList>
    </citation>
    <scope>NUCLEOTIDE SEQUENCE [LARGE SCALE GENOMIC DNA]</scope>
</reference>
<dbReference type="Gene3D" id="3.30.160.60">
    <property type="entry name" value="Classic Zinc Finger"/>
    <property type="match status" value="1"/>
</dbReference>
<dbReference type="GO" id="GO:0008270">
    <property type="term" value="F:zinc ion binding"/>
    <property type="evidence" value="ECO:0007669"/>
    <property type="project" value="UniProtKB-KW"/>
</dbReference>
<dbReference type="PANTHER" id="PTHR31832:SF52">
    <property type="entry name" value="B-BOX ZINC FINGER PROTEIN 21"/>
    <property type="match status" value="1"/>
</dbReference>
<dbReference type="InterPro" id="IPR000315">
    <property type="entry name" value="Znf_B-box"/>
</dbReference>
<dbReference type="GO" id="GO:0005634">
    <property type="term" value="C:nucleus"/>
    <property type="evidence" value="ECO:0007669"/>
    <property type="project" value="UniProtKB-SubCell"/>
</dbReference>
<evidence type="ECO:0000256" key="7">
    <source>
        <dbReference type="ARBA" id="ARBA00023163"/>
    </source>
</evidence>
<keyword evidence="7" id="KW-0804">Transcription</keyword>
<keyword evidence="6" id="KW-0805">Transcription regulation</keyword>
<name>A0ABD1X948_9LAMI</name>